<keyword evidence="12" id="KW-1015">Disulfide bond</keyword>
<dbReference type="InterPro" id="IPR013766">
    <property type="entry name" value="Thioredoxin_domain"/>
</dbReference>
<accession>A0ABV9K709</accession>
<dbReference type="PROSITE" id="PS51352">
    <property type="entry name" value="THIOREDOXIN_2"/>
    <property type="match status" value="1"/>
</dbReference>
<evidence type="ECO:0000313" key="14">
    <source>
        <dbReference type="EMBL" id="MFC4665709.1"/>
    </source>
</evidence>
<dbReference type="SUPFAM" id="SSF52833">
    <property type="entry name" value="Thioredoxin-like"/>
    <property type="match status" value="1"/>
</dbReference>
<comment type="caution">
    <text evidence="14">The sequence shown here is derived from an EMBL/GenBank/DDBJ whole genome shotgun (WGS) entry which is preliminary data.</text>
</comment>
<dbReference type="RefSeq" id="WP_380078084.1">
    <property type="nucleotide sequence ID" value="NZ_JBHSGO010000107.1"/>
</dbReference>
<evidence type="ECO:0000256" key="2">
    <source>
        <dbReference type="ARBA" id="ARBA00009796"/>
    </source>
</evidence>
<dbReference type="Pfam" id="PF10417">
    <property type="entry name" value="1-cysPrx_C"/>
    <property type="match status" value="1"/>
</dbReference>
<evidence type="ECO:0000256" key="3">
    <source>
        <dbReference type="ARBA" id="ARBA00011654"/>
    </source>
</evidence>
<comment type="subunit">
    <text evidence="3">Homodimer; disulfide-linked, upon oxidation. 5 homodimers assemble to form a ring-like decamer.</text>
</comment>
<evidence type="ECO:0000256" key="4">
    <source>
        <dbReference type="ARBA" id="ARBA00013021"/>
    </source>
</evidence>
<name>A0ABV9K709_9PORP</name>
<dbReference type="InterPro" id="IPR050217">
    <property type="entry name" value="Peroxiredoxin"/>
</dbReference>
<dbReference type="EC" id="1.11.1.26" evidence="4 12"/>
<keyword evidence="9 12" id="KW-0676">Redox-active center</keyword>
<evidence type="ECO:0000256" key="10">
    <source>
        <dbReference type="ARBA" id="ARBA00032077"/>
    </source>
</evidence>
<organism evidence="14 15">
    <name type="scientific">Falsiporphyromonas endometrii</name>
    <dbReference type="NCBI Taxonomy" id="1387297"/>
    <lineage>
        <taxon>Bacteria</taxon>
        <taxon>Pseudomonadati</taxon>
        <taxon>Bacteroidota</taxon>
        <taxon>Bacteroidia</taxon>
        <taxon>Bacteroidales</taxon>
        <taxon>Porphyromonadaceae</taxon>
        <taxon>Falsiporphyromonas</taxon>
    </lineage>
</organism>
<dbReference type="EMBL" id="JBHSGO010000107">
    <property type="protein sequence ID" value="MFC4665709.1"/>
    <property type="molecule type" value="Genomic_DNA"/>
</dbReference>
<keyword evidence="7 12" id="KW-0049">Antioxidant</keyword>
<protein>
    <recommendedName>
        <fullName evidence="5 12">Alkyl hydroperoxide reductase C</fullName>
        <ecNumber evidence="4 12">1.11.1.26</ecNumber>
    </recommendedName>
    <alternativeName>
        <fullName evidence="10 12">Peroxiredoxin</fullName>
    </alternativeName>
    <alternativeName>
        <fullName evidence="12">Thioredoxin peroxidase</fullName>
    </alternativeName>
</protein>
<evidence type="ECO:0000313" key="15">
    <source>
        <dbReference type="Proteomes" id="UP001596020"/>
    </source>
</evidence>
<sequence>MRNNFFNLYLCKVHAFYRFLVCNFKDNSLGSYTLFWDSITNEDLKGKWSLIVFYPGDFTFVCPTELEDLAEKYEEFKKIGVEVYSCSCDTHFVHKAWADTSEAIKKVKYPMLADPTGQLTRNLGILIEEDQMAYRGSFVVNPEGVIKIVELNDNSVGRDAEEILRKIKAAQFVASHDGEVCPAKWREGQKTLKPSIDLVGKI</sequence>
<dbReference type="Gene3D" id="3.40.30.10">
    <property type="entry name" value="Glutaredoxin"/>
    <property type="match status" value="1"/>
</dbReference>
<evidence type="ECO:0000256" key="5">
    <source>
        <dbReference type="ARBA" id="ARBA00017462"/>
    </source>
</evidence>
<dbReference type="GO" id="GO:0102039">
    <property type="term" value="F:NADH-dependent peroxiredoxin activity"/>
    <property type="evidence" value="ECO:0007669"/>
    <property type="project" value="UniProtKB-EC"/>
</dbReference>
<dbReference type="Pfam" id="PF00578">
    <property type="entry name" value="AhpC-TSA"/>
    <property type="match status" value="1"/>
</dbReference>
<dbReference type="InterPro" id="IPR000866">
    <property type="entry name" value="AhpC/TSA"/>
</dbReference>
<evidence type="ECO:0000256" key="9">
    <source>
        <dbReference type="ARBA" id="ARBA00023284"/>
    </source>
</evidence>
<evidence type="ECO:0000256" key="1">
    <source>
        <dbReference type="ARBA" id="ARBA00004496"/>
    </source>
</evidence>
<dbReference type="NCBIfam" id="TIGR03137">
    <property type="entry name" value="AhpC"/>
    <property type="match status" value="1"/>
</dbReference>
<keyword evidence="15" id="KW-1185">Reference proteome</keyword>
<dbReference type="PANTHER" id="PTHR10681:SF121">
    <property type="entry name" value="ALKYL HYDROPEROXIDE REDUCTASE C"/>
    <property type="match status" value="1"/>
</dbReference>
<reference evidence="15" key="1">
    <citation type="journal article" date="2019" name="Int. J. Syst. Evol. Microbiol.">
        <title>The Global Catalogue of Microorganisms (GCM) 10K type strain sequencing project: providing services to taxonomists for standard genome sequencing and annotation.</title>
        <authorList>
            <consortium name="The Broad Institute Genomics Platform"/>
            <consortium name="The Broad Institute Genome Sequencing Center for Infectious Disease"/>
            <person name="Wu L."/>
            <person name="Ma J."/>
        </authorList>
    </citation>
    <scope>NUCLEOTIDE SEQUENCE [LARGE SCALE GENOMIC DNA]</scope>
    <source>
        <strain evidence="15">CGMCC 4.7357</strain>
    </source>
</reference>
<dbReference type="CDD" id="cd03015">
    <property type="entry name" value="PRX_Typ2cys"/>
    <property type="match status" value="1"/>
</dbReference>
<proteinExistence type="inferred from homology"/>
<keyword evidence="12" id="KW-0963">Cytoplasm</keyword>
<keyword evidence="8 12" id="KW-0560">Oxidoreductase</keyword>
<gene>
    <name evidence="14" type="primary">ahpC</name>
    <name evidence="14" type="ORF">ACFO3G_03650</name>
</gene>
<dbReference type="InterPro" id="IPR017559">
    <property type="entry name" value="AhpC"/>
</dbReference>
<comment type="similarity">
    <text evidence="2 12">Belongs to the peroxiredoxin family. AhpC/Prx1 subfamily.</text>
</comment>
<keyword evidence="6 12" id="KW-0575">Peroxidase</keyword>
<dbReference type="Proteomes" id="UP001596020">
    <property type="component" value="Unassembled WGS sequence"/>
</dbReference>
<evidence type="ECO:0000256" key="11">
    <source>
        <dbReference type="ARBA" id="ARBA00047572"/>
    </source>
</evidence>
<dbReference type="InterPro" id="IPR019479">
    <property type="entry name" value="Peroxiredoxin_C"/>
</dbReference>
<dbReference type="PANTHER" id="PTHR10681">
    <property type="entry name" value="THIOREDOXIN PEROXIDASE"/>
    <property type="match status" value="1"/>
</dbReference>
<evidence type="ECO:0000259" key="13">
    <source>
        <dbReference type="PROSITE" id="PS51352"/>
    </source>
</evidence>
<evidence type="ECO:0000256" key="12">
    <source>
        <dbReference type="RuleBase" id="RU366004"/>
    </source>
</evidence>
<evidence type="ECO:0000256" key="6">
    <source>
        <dbReference type="ARBA" id="ARBA00022559"/>
    </source>
</evidence>
<feature type="domain" description="Thioredoxin" evidence="13">
    <location>
        <begin position="7"/>
        <end position="172"/>
    </location>
</feature>
<comment type="function">
    <text evidence="12">Thiol-specific peroxidase that catalyzes the reduction of hydrogen peroxide and organic hydroperoxides to water and alcohols, respectively. Plays a role in cell protection against oxidative stress by detoxifying peroxides.</text>
</comment>
<evidence type="ECO:0000256" key="8">
    <source>
        <dbReference type="ARBA" id="ARBA00023002"/>
    </source>
</evidence>
<dbReference type="InterPro" id="IPR036249">
    <property type="entry name" value="Thioredoxin-like_sf"/>
</dbReference>
<comment type="subcellular location">
    <subcellularLocation>
        <location evidence="1 12">Cytoplasm</location>
    </subcellularLocation>
</comment>
<comment type="catalytic activity">
    <reaction evidence="11 12">
        <text>a hydroperoxide + NADH + H(+) = an alcohol + NAD(+) + H2O</text>
        <dbReference type="Rhea" id="RHEA:62628"/>
        <dbReference type="ChEBI" id="CHEBI:15377"/>
        <dbReference type="ChEBI" id="CHEBI:15378"/>
        <dbReference type="ChEBI" id="CHEBI:30879"/>
        <dbReference type="ChEBI" id="CHEBI:35924"/>
        <dbReference type="ChEBI" id="CHEBI:57540"/>
        <dbReference type="ChEBI" id="CHEBI:57945"/>
        <dbReference type="EC" id="1.11.1.26"/>
    </reaction>
</comment>
<evidence type="ECO:0000256" key="7">
    <source>
        <dbReference type="ARBA" id="ARBA00022862"/>
    </source>
</evidence>